<organism evidence="1 2">
    <name type="scientific">Dillenia turbinata</name>
    <dbReference type="NCBI Taxonomy" id="194707"/>
    <lineage>
        <taxon>Eukaryota</taxon>
        <taxon>Viridiplantae</taxon>
        <taxon>Streptophyta</taxon>
        <taxon>Embryophyta</taxon>
        <taxon>Tracheophyta</taxon>
        <taxon>Spermatophyta</taxon>
        <taxon>Magnoliopsida</taxon>
        <taxon>eudicotyledons</taxon>
        <taxon>Gunneridae</taxon>
        <taxon>Pentapetalae</taxon>
        <taxon>Dilleniales</taxon>
        <taxon>Dilleniaceae</taxon>
        <taxon>Dillenia</taxon>
    </lineage>
</organism>
<evidence type="ECO:0000313" key="1">
    <source>
        <dbReference type="EMBL" id="KAK6943434.1"/>
    </source>
</evidence>
<evidence type="ECO:0000313" key="2">
    <source>
        <dbReference type="Proteomes" id="UP001370490"/>
    </source>
</evidence>
<proteinExistence type="predicted"/>
<dbReference type="EMBL" id="JBAMMX010000003">
    <property type="protein sequence ID" value="KAK6943434.1"/>
    <property type="molecule type" value="Genomic_DNA"/>
</dbReference>
<accession>A0AAN8VZW7</accession>
<reference evidence="1 2" key="1">
    <citation type="submission" date="2023-12" db="EMBL/GenBank/DDBJ databases">
        <title>A high-quality genome assembly for Dillenia turbinata (Dilleniales).</title>
        <authorList>
            <person name="Chanderbali A."/>
        </authorList>
    </citation>
    <scope>NUCLEOTIDE SEQUENCE [LARGE SCALE GENOMIC DNA]</scope>
    <source>
        <strain evidence="1">LSX21</strain>
        <tissue evidence="1">Leaf</tissue>
    </source>
</reference>
<dbReference type="Proteomes" id="UP001370490">
    <property type="component" value="Unassembled WGS sequence"/>
</dbReference>
<name>A0AAN8VZW7_9MAGN</name>
<protein>
    <submittedName>
        <fullName evidence="1">Uncharacterized protein</fullName>
    </submittedName>
</protein>
<comment type="caution">
    <text evidence="1">The sequence shown here is derived from an EMBL/GenBank/DDBJ whole genome shotgun (WGS) entry which is preliminary data.</text>
</comment>
<gene>
    <name evidence="1" type="ORF">RJ641_024536</name>
</gene>
<sequence length="114" mass="13224">MGASQQKKYDIMKQSPLQRRVISRKWITPRNDESSAQATISRLEHIGLNVQLLNITQLSEYRKEARPSFHRKFSSLLMGIANPHLVPPWKTWNELLYSSITLPNVQNQLTPIRS</sequence>
<keyword evidence="2" id="KW-1185">Reference proteome</keyword>
<dbReference type="AlphaFoldDB" id="A0AAN8VZW7"/>